<sequence length="82" mass="10186">MSVKNKIRDRHPDGRLKRYRRLSGRLVTCAKWYSKSLRWFRNLRMTRPERREVQRLLCLVRRDVDPDGLVFPLNHKPTQYWY</sequence>
<protein>
    <submittedName>
        <fullName evidence="1">Uncharacterized protein</fullName>
    </submittedName>
</protein>
<dbReference type="Proteomes" id="UP001500795">
    <property type="component" value="Unassembled WGS sequence"/>
</dbReference>
<dbReference type="RefSeq" id="WP_344954671.1">
    <property type="nucleotide sequence ID" value="NZ_BAABCX010000001.1"/>
</dbReference>
<dbReference type="EMBL" id="BAABCX010000001">
    <property type="protein sequence ID" value="GAA3529844.1"/>
    <property type="molecule type" value="Genomic_DNA"/>
</dbReference>
<gene>
    <name evidence="1" type="ORF">GCM10022394_06380</name>
</gene>
<accession>A0ABP6VA94</accession>
<proteinExistence type="predicted"/>
<organism evidence="1 2">
    <name type="scientific">Zobellella aerophila</name>
    <dbReference type="NCBI Taxonomy" id="870480"/>
    <lineage>
        <taxon>Bacteria</taxon>
        <taxon>Pseudomonadati</taxon>
        <taxon>Pseudomonadota</taxon>
        <taxon>Gammaproteobacteria</taxon>
        <taxon>Aeromonadales</taxon>
        <taxon>Aeromonadaceae</taxon>
        <taxon>Zobellella</taxon>
    </lineage>
</organism>
<comment type="caution">
    <text evidence="1">The sequence shown here is derived from an EMBL/GenBank/DDBJ whole genome shotgun (WGS) entry which is preliminary data.</text>
</comment>
<keyword evidence="2" id="KW-1185">Reference proteome</keyword>
<name>A0ABP6VA94_9GAMM</name>
<evidence type="ECO:0000313" key="2">
    <source>
        <dbReference type="Proteomes" id="UP001500795"/>
    </source>
</evidence>
<reference evidence="2" key="1">
    <citation type="journal article" date="2019" name="Int. J. Syst. Evol. Microbiol.">
        <title>The Global Catalogue of Microorganisms (GCM) 10K type strain sequencing project: providing services to taxonomists for standard genome sequencing and annotation.</title>
        <authorList>
            <consortium name="The Broad Institute Genomics Platform"/>
            <consortium name="The Broad Institute Genome Sequencing Center for Infectious Disease"/>
            <person name="Wu L."/>
            <person name="Ma J."/>
        </authorList>
    </citation>
    <scope>NUCLEOTIDE SEQUENCE [LARGE SCALE GENOMIC DNA]</scope>
    <source>
        <strain evidence="2">JCM 17110</strain>
    </source>
</reference>
<evidence type="ECO:0000313" key="1">
    <source>
        <dbReference type="EMBL" id="GAA3529844.1"/>
    </source>
</evidence>